<dbReference type="SUPFAM" id="SSF52047">
    <property type="entry name" value="RNI-like"/>
    <property type="match status" value="1"/>
</dbReference>
<dbReference type="GO" id="GO:0005794">
    <property type="term" value="C:Golgi apparatus"/>
    <property type="evidence" value="ECO:0007669"/>
    <property type="project" value="UniProtKB-SubCell"/>
</dbReference>
<gene>
    <name evidence="11" type="ORF">BGZ70_008652</name>
</gene>
<dbReference type="PANTHER" id="PTHR11753">
    <property type="entry name" value="ADAPTOR COMPLEXES SMALL SUBUNIT FAMILY"/>
    <property type="match status" value="1"/>
</dbReference>
<dbReference type="InterPro" id="IPR032675">
    <property type="entry name" value="LRR_dom_sf"/>
</dbReference>
<dbReference type="InterPro" id="IPR011012">
    <property type="entry name" value="Longin-like_dom_sf"/>
</dbReference>
<evidence type="ECO:0000256" key="8">
    <source>
        <dbReference type="ARBA" id="ARBA00023329"/>
    </source>
</evidence>
<accession>A0A9P6JDD9</accession>
<dbReference type="SUPFAM" id="SSF64356">
    <property type="entry name" value="SNARE-like"/>
    <property type="match status" value="1"/>
</dbReference>
<dbReference type="InterPro" id="IPR000804">
    <property type="entry name" value="Clathrin_sm-chain_CS"/>
</dbReference>
<name>A0A9P6JDD9_MORAP</name>
<evidence type="ECO:0000256" key="6">
    <source>
        <dbReference type="ARBA" id="ARBA00023034"/>
    </source>
</evidence>
<feature type="compositionally biased region" description="Polar residues" evidence="9">
    <location>
        <begin position="200"/>
        <end position="211"/>
    </location>
</feature>
<evidence type="ECO:0000256" key="9">
    <source>
        <dbReference type="SAM" id="MobiDB-lite"/>
    </source>
</evidence>
<dbReference type="InterPro" id="IPR022775">
    <property type="entry name" value="AP_mu_sigma_su"/>
</dbReference>
<evidence type="ECO:0000313" key="12">
    <source>
        <dbReference type="Proteomes" id="UP000738359"/>
    </source>
</evidence>
<protein>
    <recommendedName>
        <fullName evidence="10">AP complex mu/sigma subunit domain-containing protein</fullName>
    </recommendedName>
</protein>
<feature type="compositionally biased region" description="Polar residues" evidence="9">
    <location>
        <begin position="39"/>
        <end position="50"/>
    </location>
</feature>
<dbReference type="InterPro" id="IPR027155">
    <property type="entry name" value="APS3"/>
</dbReference>
<dbReference type="GO" id="GO:0006886">
    <property type="term" value="P:intracellular protein transport"/>
    <property type="evidence" value="ECO:0007669"/>
    <property type="project" value="InterPro"/>
</dbReference>
<evidence type="ECO:0000313" key="11">
    <source>
        <dbReference type="EMBL" id="KAF9967674.1"/>
    </source>
</evidence>
<reference evidence="11" key="1">
    <citation type="journal article" date="2020" name="Fungal Divers.">
        <title>Resolving the Mortierellaceae phylogeny through synthesis of multi-gene phylogenetics and phylogenomics.</title>
        <authorList>
            <person name="Vandepol N."/>
            <person name="Liber J."/>
            <person name="Desiro A."/>
            <person name="Na H."/>
            <person name="Kennedy M."/>
            <person name="Barry K."/>
            <person name="Grigoriev I.V."/>
            <person name="Miller A.N."/>
            <person name="O'Donnell K."/>
            <person name="Stajich J.E."/>
            <person name="Bonito G."/>
        </authorList>
    </citation>
    <scope>NUCLEOTIDE SEQUENCE</scope>
    <source>
        <strain evidence="11">CK1249</strain>
    </source>
</reference>
<dbReference type="GO" id="GO:0006896">
    <property type="term" value="P:Golgi to vacuole transport"/>
    <property type="evidence" value="ECO:0007669"/>
    <property type="project" value="InterPro"/>
</dbReference>
<keyword evidence="7" id="KW-0472">Membrane</keyword>
<evidence type="ECO:0000256" key="5">
    <source>
        <dbReference type="ARBA" id="ARBA00022927"/>
    </source>
</evidence>
<dbReference type="PROSITE" id="PS00989">
    <property type="entry name" value="CLAT_ADAPTOR_S"/>
    <property type="match status" value="1"/>
</dbReference>
<sequence>MDDKRLVYYPSETIVVSESTSEHSSRRSPPNNRFPGPSLTHTDPQPQNQPRDPAPVDTEHGLDNTIKGGKSHRFPLLRRSTGQMEKLQAVLCSDTKVFVTAHPSRIEGYHCHVHEIFTALGMDTTGSTTYRYKVGEVESEFKNDKHNKIDLSKKIKYYPEQDIEILEVPKVISSALSDVTMIADRNPNRRRESAGADSLATASPDNNSQHNPSDDGTPESGFRALLLSSRQGYCSSDMQIVNLTLTTALMARKVFKALVDLKRVRELIVTLAWNFGKSDLSAIVKSLSQSSVVHFTLDLKDKNSWRRPKVKILFGRKYQPLQDLYKNHNLQTFHLVGASRFGMRTNPLPVLSGTSLKHLHLRIRLDGKRDQVAAQSIIQSCPQLTDLRLGGIYKSEMHPTLKETIGELKHLEVFHLYGMQKNEHGGPIFNLLGRVNCASKKLKELVLVNSNVDAVETQTLLKKQEQTLTTLVLDHATFQPPNLKILGTIPFERPVLRNLKSLHLHVYESTESLQLLARTLRHLLLTHLGLTQRDPKVVQDLLGGSSLLENVNFGSIHSLFLSGFSGTSLAPLWEAVGTTTGSASSIDGERPPVVGKTPLQYLSLENLTKCYDLSSQLRRLRLESLWVVADVKELECELNELALSLDYSSLKKVALFRTGAPRGSSLGSYFGKLEGHLQTRVAKNLTIRVGDFKKGSPDEPSGLRVLSYNVDNLGGTTRGPSESVCKDHNPRYHRYRWGMTGTPIMIKSVLIFNNHGNPRLTKFYQPIDIATQQALIKEIFNLISKRPDTVCNFLEGSQMLGGQDTRVIYRHYATLYFVFVVDESESELGILDLIQVFVESLDRCFENVCELDLIFHFKEVHDILAEVITGGMVLETDIGDIVAAVQEAGRLSKKPTGILAQKSPFSM</sequence>
<keyword evidence="5" id="KW-0653">Protein transport</keyword>
<feature type="domain" description="AP complex mu/sigma subunit" evidence="10">
    <location>
        <begin position="745"/>
        <end position="890"/>
    </location>
</feature>
<evidence type="ECO:0000256" key="4">
    <source>
        <dbReference type="ARBA" id="ARBA00022448"/>
    </source>
</evidence>
<comment type="similarity">
    <text evidence="3">Belongs to the adaptor complexes small subunit family.</text>
</comment>
<dbReference type="FunFam" id="3.30.450.60:FF:000001">
    <property type="entry name" value="AP complex subunit sigma"/>
    <property type="match status" value="1"/>
</dbReference>
<dbReference type="AlphaFoldDB" id="A0A9P6JDD9"/>
<keyword evidence="8" id="KW-0968">Cytoplasmic vesicle</keyword>
<feature type="region of interest" description="Disordered" evidence="9">
    <location>
        <begin position="183"/>
        <end position="221"/>
    </location>
</feature>
<evidence type="ECO:0000259" key="10">
    <source>
        <dbReference type="Pfam" id="PF01217"/>
    </source>
</evidence>
<dbReference type="InterPro" id="IPR016635">
    <property type="entry name" value="AP_complex_ssu"/>
</dbReference>
<keyword evidence="4" id="KW-0813">Transport</keyword>
<dbReference type="CDD" id="cd14834">
    <property type="entry name" value="AP3_sigma"/>
    <property type="match status" value="1"/>
</dbReference>
<dbReference type="EMBL" id="JAAAHY010000064">
    <property type="protein sequence ID" value="KAF9967674.1"/>
    <property type="molecule type" value="Genomic_DNA"/>
</dbReference>
<proteinExistence type="inferred from homology"/>
<dbReference type="Proteomes" id="UP000738359">
    <property type="component" value="Unassembled WGS sequence"/>
</dbReference>
<keyword evidence="6" id="KW-0333">Golgi apparatus</keyword>
<evidence type="ECO:0000256" key="2">
    <source>
        <dbReference type="ARBA" id="ARBA00004555"/>
    </source>
</evidence>
<evidence type="ECO:0000256" key="3">
    <source>
        <dbReference type="ARBA" id="ARBA00006972"/>
    </source>
</evidence>
<dbReference type="Gene3D" id="3.30.450.60">
    <property type="match status" value="1"/>
</dbReference>
<keyword evidence="12" id="KW-1185">Reference proteome</keyword>
<evidence type="ECO:0000256" key="1">
    <source>
        <dbReference type="ARBA" id="ARBA00004180"/>
    </source>
</evidence>
<dbReference type="Pfam" id="PF01217">
    <property type="entry name" value="Clat_adaptor_s"/>
    <property type="match status" value="1"/>
</dbReference>
<dbReference type="OrthoDB" id="2418214at2759"/>
<dbReference type="GO" id="GO:0030659">
    <property type="term" value="C:cytoplasmic vesicle membrane"/>
    <property type="evidence" value="ECO:0007669"/>
    <property type="project" value="UniProtKB-SubCell"/>
</dbReference>
<organism evidence="11 12">
    <name type="scientific">Mortierella alpina</name>
    <name type="common">Oleaginous fungus</name>
    <name type="synonym">Mortierella renispora</name>
    <dbReference type="NCBI Taxonomy" id="64518"/>
    <lineage>
        <taxon>Eukaryota</taxon>
        <taxon>Fungi</taxon>
        <taxon>Fungi incertae sedis</taxon>
        <taxon>Mucoromycota</taxon>
        <taxon>Mortierellomycotina</taxon>
        <taxon>Mortierellomycetes</taxon>
        <taxon>Mortierellales</taxon>
        <taxon>Mortierellaceae</taxon>
        <taxon>Mortierella</taxon>
    </lineage>
</organism>
<dbReference type="GO" id="GO:0030123">
    <property type="term" value="C:AP-3 adaptor complex"/>
    <property type="evidence" value="ECO:0007669"/>
    <property type="project" value="InterPro"/>
</dbReference>
<feature type="region of interest" description="Disordered" evidence="9">
    <location>
        <begin position="1"/>
        <end position="72"/>
    </location>
</feature>
<evidence type="ECO:0000256" key="7">
    <source>
        <dbReference type="ARBA" id="ARBA00023136"/>
    </source>
</evidence>
<comment type="subcellular location">
    <subcellularLocation>
        <location evidence="1">Cytoplasmic vesicle membrane</location>
        <topology evidence="1">Peripheral membrane protein</topology>
        <orientation evidence="1">Cytoplasmic side</orientation>
    </subcellularLocation>
    <subcellularLocation>
        <location evidence="2">Golgi apparatus</location>
    </subcellularLocation>
</comment>
<dbReference type="Gene3D" id="3.80.10.10">
    <property type="entry name" value="Ribonuclease Inhibitor"/>
    <property type="match status" value="1"/>
</dbReference>
<comment type="caution">
    <text evidence="11">The sequence shown here is derived from an EMBL/GenBank/DDBJ whole genome shotgun (WGS) entry which is preliminary data.</text>
</comment>